<dbReference type="OrthoDB" id="9804196at2"/>
<dbReference type="PANTHER" id="PTHR45947:SF15">
    <property type="entry name" value="TEICHURONIC ACID BIOSYNTHESIS GLYCOSYLTRANSFERASE TUAC-RELATED"/>
    <property type="match status" value="1"/>
</dbReference>
<comment type="caution">
    <text evidence="2">The sequence shown here is derived from an EMBL/GenBank/DDBJ whole genome shotgun (WGS) entry which is preliminary data.</text>
</comment>
<dbReference type="SUPFAM" id="SSF53756">
    <property type="entry name" value="UDP-Glycosyltransferase/glycogen phosphorylase"/>
    <property type="match status" value="1"/>
</dbReference>
<dbReference type="EMBL" id="LRPM01000005">
    <property type="protein sequence ID" value="KWZ79243.1"/>
    <property type="molecule type" value="Genomic_DNA"/>
</dbReference>
<dbReference type="GO" id="GO:0016757">
    <property type="term" value="F:glycosyltransferase activity"/>
    <property type="evidence" value="ECO:0007669"/>
    <property type="project" value="InterPro"/>
</dbReference>
<dbReference type="RefSeq" id="WP_060928950.1">
    <property type="nucleotide sequence ID" value="NZ_KQ955248.1"/>
</dbReference>
<dbReference type="InterPro" id="IPR001296">
    <property type="entry name" value="Glyco_trans_1"/>
</dbReference>
<evidence type="ECO:0000313" key="3">
    <source>
        <dbReference type="Proteomes" id="UP000070383"/>
    </source>
</evidence>
<name>A0A133KI06_9FIRM</name>
<dbReference type="STRING" id="33036.HMPREF3200_00301"/>
<evidence type="ECO:0000259" key="1">
    <source>
        <dbReference type="Pfam" id="PF00534"/>
    </source>
</evidence>
<dbReference type="AlphaFoldDB" id="A0A133KI06"/>
<dbReference type="CDD" id="cd03801">
    <property type="entry name" value="GT4_PimA-like"/>
    <property type="match status" value="1"/>
</dbReference>
<dbReference type="Gene3D" id="3.40.50.2000">
    <property type="entry name" value="Glycogen Phosphorylase B"/>
    <property type="match status" value="2"/>
</dbReference>
<proteinExistence type="predicted"/>
<keyword evidence="3" id="KW-1185">Reference proteome</keyword>
<dbReference type="Pfam" id="PF00534">
    <property type="entry name" value="Glycos_transf_1"/>
    <property type="match status" value="1"/>
</dbReference>
<dbReference type="PANTHER" id="PTHR45947">
    <property type="entry name" value="SULFOQUINOVOSYL TRANSFERASE SQD2"/>
    <property type="match status" value="1"/>
</dbReference>
<organism evidence="2 3">
    <name type="scientific">Anaerococcus tetradius</name>
    <dbReference type="NCBI Taxonomy" id="33036"/>
    <lineage>
        <taxon>Bacteria</taxon>
        <taxon>Bacillati</taxon>
        <taxon>Bacillota</taxon>
        <taxon>Tissierellia</taxon>
        <taxon>Tissierellales</taxon>
        <taxon>Peptoniphilaceae</taxon>
        <taxon>Anaerococcus</taxon>
    </lineage>
</organism>
<accession>A0A133KI06</accession>
<sequence>MKILHVLTQLPQKTGSGVYFTNLIKSFEDMGHENLALYGTEEAIEIDFPIKNSKEVVYMTEKLPFHICGMSDIMPYESTVYSKMSEDEIDMLEEAFRDKLIEIKDSFKPELVISHHLFFVTDLVRRIFPHVKVVGISHGTDIRQIKKYPRFLKRLGHIKELDQVLTVTDQEDESIREKLGVKKISLIGGGFNQEVFYENPKAKTDDIIRIMYAGKITRSKGVFELAKSLKTLEKKYLKIKMYIVGNASEEDKKILRENTDNSENLIIHDAEDQKTMANHLRKMDIFVLPSYFEALGLVAIEALACHKLVVTSYIEGLDKLLSPIIKEKKAIEFVALPRIKNVDQPYEEDVDSYVERLAGKIEEQIERLDEEIFTEDVNKEIEKYSWKNMGRKIFEIIS</sequence>
<dbReference type="PATRIC" id="fig|33036.3.peg.303"/>
<feature type="domain" description="Glycosyl transferase family 1" evidence="1">
    <location>
        <begin position="203"/>
        <end position="320"/>
    </location>
</feature>
<evidence type="ECO:0000313" key="2">
    <source>
        <dbReference type="EMBL" id="KWZ79243.1"/>
    </source>
</evidence>
<protein>
    <submittedName>
        <fullName evidence="2">Glycosyltransferase, group 1 family protein</fullName>
    </submittedName>
</protein>
<reference evidence="3" key="1">
    <citation type="submission" date="2016-01" db="EMBL/GenBank/DDBJ databases">
        <authorList>
            <person name="Mitreva M."/>
            <person name="Pepin K.H."/>
            <person name="Mihindukulasuriya K.A."/>
            <person name="Fulton R."/>
            <person name="Fronick C."/>
            <person name="O'Laughlin M."/>
            <person name="Miner T."/>
            <person name="Herter B."/>
            <person name="Rosa B.A."/>
            <person name="Cordes M."/>
            <person name="Tomlinson C."/>
            <person name="Wollam A."/>
            <person name="Palsikar V.B."/>
            <person name="Mardis E.R."/>
            <person name="Wilson R.K."/>
        </authorList>
    </citation>
    <scope>NUCLEOTIDE SEQUENCE [LARGE SCALE GENOMIC DNA]</scope>
    <source>
        <strain evidence="3">MJR8151</strain>
    </source>
</reference>
<dbReference type="Proteomes" id="UP000070383">
    <property type="component" value="Unassembled WGS sequence"/>
</dbReference>
<gene>
    <name evidence="2" type="ORF">HMPREF3200_00301</name>
</gene>
<keyword evidence="2" id="KW-0808">Transferase</keyword>
<dbReference type="InterPro" id="IPR050194">
    <property type="entry name" value="Glycosyltransferase_grp1"/>
</dbReference>